<protein>
    <submittedName>
        <fullName evidence="1">Uncharacterized protein</fullName>
    </submittedName>
</protein>
<proteinExistence type="predicted"/>
<name>B5W1I0_LIMMA</name>
<sequence>MAKVYTAMASKKLLPLCIVPYHCQQKVMLTEPKNHQLLWLTLRNVTVSIPR</sequence>
<dbReference type="AlphaFoldDB" id="B5W1I0"/>
<accession>B5W1I0</accession>
<dbReference type="Proteomes" id="UP000004061">
    <property type="component" value="Unassembled WGS sequence"/>
</dbReference>
<reference evidence="1 2" key="1">
    <citation type="journal article" date="2011" name="Appl. Environ. Microbiol.">
        <title>Contribution of a Sodium Ion Gradient to Energy Conservation during Fermentation in the Cyanobacterium Arthrospira (Spirulina) maxima CS-328.</title>
        <authorList>
            <person name="Carrieri D."/>
            <person name="Ananyev G."/>
            <person name="Lenz O."/>
            <person name="Bryant D.A."/>
            <person name="Dismukes G.C."/>
        </authorList>
    </citation>
    <scope>NUCLEOTIDE SEQUENCE [LARGE SCALE GENOMIC DNA]</scope>
    <source>
        <strain evidence="1 2">CS-328</strain>
    </source>
</reference>
<keyword evidence="2" id="KW-1185">Reference proteome</keyword>
<comment type="caution">
    <text evidence="1">The sequence shown here is derived from an EMBL/GenBank/DDBJ whole genome shotgun (WGS) entry which is preliminary data.</text>
</comment>
<evidence type="ECO:0000313" key="2">
    <source>
        <dbReference type="Proteomes" id="UP000004061"/>
    </source>
</evidence>
<evidence type="ECO:0000313" key="1">
    <source>
        <dbReference type="EMBL" id="EDZ94590.1"/>
    </source>
</evidence>
<gene>
    <name evidence="1" type="ORF">AmaxDRAFT_2626</name>
</gene>
<dbReference type="EMBL" id="ABYK01000017">
    <property type="protein sequence ID" value="EDZ94590.1"/>
    <property type="molecule type" value="Genomic_DNA"/>
</dbReference>
<organism evidence="1 2">
    <name type="scientific">Limnospira maxima CS-328</name>
    <dbReference type="NCBI Taxonomy" id="513049"/>
    <lineage>
        <taxon>Bacteria</taxon>
        <taxon>Bacillati</taxon>
        <taxon>Cyanobacteriota</taxon>
        <taxon>Cyanophyceae</taxon>
        <taxon>Oscillatoriophycideae</taxon>
        <taxon>Oscillatoriales</taxon>
        <taxon>Sirenicapillariaceae</taxon>
        <taxon>Limnospira</taxon>
    </lineage>
</organism>